<sequence length="842" mass="94286">MLNQQNKEVKVAMVLFSLIHLFAAAFDSPQCNLGLKLFSIEGGKFFLLFPAVCAPIAPFQCVDSCEWINSEENGGGCEHSSHFTAFRGRRTFLSGIVLSEQSILLQCCASLATSVELDDEKETKCHWSEEIETVVDHPNIRFERVLGKTEYYRNLGAVRNGRSAIKLRAEVCRYTSERTFCERNKMSGDDFNKYSLLLMRLQRTKEFMQMRSNVLEQKEFKSMLNEDGFFPSPFSNSAGGGEAKEIESNQSELANSRKESGRAIFKNRTNPIGALLKEAKTKRINNKDEQILLNGEVADDSLKGPKLGVKIVEGFGRRFWGEREEIIANAASPPQIPSGNSSSFPIVSAKTTQIHTDSNFRTTKMPTTLTKTTPFFIDPRSNERIIFNDPRRQMKKHNSSREMGKSDAKTSEKEDKREGGEGEQSAKKMNQTEPIQSKHNHEATIGPQHLAIRRIRYPQMMEQRTALFRPSAASPMGRPKGPKRRLWPVLATNSTKELIPANIDQKWNNGKENWRGAYQIRSGNVGKNWQNLRQTNYSLLDMKQIRQQKQNPIAIRALSPRSQNIPPTIRHEMRIKKLSRKANSNGIQTNSAVAKQQLTAEESREKQLFSSVGSASGAGGSFASAEPLEEAGQSFPTLSTILPPALPQISTHPLEKAPQFKFLSLIERPTDAAIHRQSLFGTESVGNGAEESTPKLGDRLMECCQQQGHGCRAICRRDVNKEQVKKVMVSGQCPPVTMTGVIQCFPRFFNISSVGKCCAQRTKIGENNANSLPEQTTAQTLPLQCLSLCAPNFHLTFAHLACVEHIEHILDCYRQLLEDNSLNNSAFLQQQKLITLPSSPFS</sequence>
<dbReference type="EMBL" id="JBICBT010001398">
    <property type="protein sequence ID" value="KAL3069014.1"/>
    <property type="molecule type" value="Genomic_DNA"/>
</dbReference>
<feature type="region of interest" description="Disordered" evidence="1">
    <location>
        <begin position="380"/>
        <end position="449"/>
    </location>
</feature>
<dbReference type="Proteomes" id="UP001620626">
    <property type="component" value="Unassembled WGS sequence"/>
</dbReference>
<feature type="region of interest" description="Disordered" evidence="1">
    <location>
        <begin position="234"/>
        <end position="264"/>
    </location>
</feature>
<organism evidence="3 4">
    <name type="scientific">Heterodera trifolii</name>
    <dbReference type="NCBI Taxonomy" id="157864"/>
    <lineage>
        <taxon>Eukaryota</taxon>
        <taxon>Metazoa</taxon>
        <taxon>Ecdysozoa</taxon>
        <taxon>Nematoda</taxon>
        <taxon>Chromadorea</taxon>
        <taxon>Rhabditida</taxon>
        <taxon>Tylenchina</taxon>
        <taxon>Tylenchomorpha</taxon>
        <taxon>Tylenchoidea</taxon>
        <taxon>Heteroderidae</taxon>
        <taxon>Heteroderinae</taxon>
        <taxon>Heterodera</taxon>
    </lineage>
</organism>
<protein>
    <recommendedName>
        <fullName evidence="5">DB domain-containing protein</fullName>
    </recommendedName>
</protein>
<evidence type="ECO:0000256" key="2">
    <source>
        <dbReference type="SAM" id="SignalP"/>
    </source>
</evidence>
<feature type="chain" id="PRO_5044814054" description="DB domain-containing protein" evidence="2">
    <location>
        <begin position="25"/>
        <end position="842"/>
    </location>
</feature>
<feature type="compositionally biased region" description="Basic and acidic residues" evidence="1">
    <location>
        <begin position="399"/>
        <end position="426"/>
    </location>
</feature>
<feature type="signal peptide" evidence="2">
    <location>
        <begin position="1"/>
        <end position="24"/>
    </location>
</feature>
<proteinExistence type="predicted"/>
<keyword evidence="2" id="KW-0732">Signal</keyword>
<keyword evidence="4" id="KW-1185">Reference proteome</keyword>
<comment type="caution">
    <text evidence="3">The sequence shown here is derived from an EMBL/GenBank/DDBJ whole genome shotgun (WGS) entry which is preliminary data.</text>
</comment>
<feature type="compositionally biased region" description="Polar residues" evidence="1">
    <location>
        <begin position="427"/>
        <end position="437"/>
    </location>
</feature>
<evidence type="ECO:0000313" key="3">
    <source>
        <dbReference type="EMBL" id="KAL3069014.1"/>
    </source>
</evidence>
<gene>
    <name evidence="3" type="ORF">niasHT_038281</name>
</gene>
<evidence type="ECO:0000256" key="1">
    <source>
        <dbReference type="SAM" id="MobiDB-lite"/>
    </source>
</evidence>
<dbReference type="AlphaFoldDB" id="A0ABD2HNV0"/>
<name>A0ABD2HNV0_9BILA</name>
<accession>A0ABD2HNV0</accession>
<evidence type="ECO:0008006" key="5">
    <source>
        <dbReference type="Google" id="ProtNLM"/>
    </source>
</evidence>
<reference evidence="3 4" key="1">
    <citation type="submission" date="2024-10" db="EMBL/GenBank/DDBJ databases">
        <authorList>
            <person name="Kim D."/>
        </authorList>
    </citation>
    <scope>NUCLEOTIDE SEQUENCE [LARGE SCALE GENOMIC DNA]</scope>
    <source>
        <strain evidence="3">BH-2024</strain>
    </source>
</reference>
<evidence type="ECO:0000313" key="4">
    <source>
        <dbReference type="Proteomes" id="UP001620626"/>
    </source>
</evidence>